<dbReference type="AlphaFoldDB" id="A0A4U9VWJ8"/>
<organism evidence="2">
    <name type="scientific">Serratia fonticola</name>
    <dbReference type="NCBI Taxonomy" id="47917"/>
    <lineage>
        <taxon>Bacteria</taxon>
        <taxon>Pseudomonadati</taxon>
        <taxon>Pseudomonadota</taxon>
        <taxon>Gammaproteobacteria</taxon>
        <taxon>Enterobacterales</taxon>
        <taxon>Yersiniaceae</taxon>
        <taxon>Serratia</taxon>
    </lineage>
</organism>
<dbReference type="EMBL" id="CABEEZ010000122">
    <property type="protein sequence ID" value="VTR50402.1"/>
    <property type="molecule type" value="Genomic_DNA"/>
</dbReference>
<name>A0A4U9VWJ8_SERFO</name>
<keyword evidence="1" id="KW-1133">Transmembrane helix</keyword>
<gene>
    <name evidence="2" type="ORF">NCTC12965_05967</name>
</gene>
<keyword evidence="1" id="KW-0472">Membrane</keyword>
<sequence>MKTTEIVSDSYVKVGVREKIGYGFGDLASNLSFVLSPCSYCFFIPIFTASARYRRA</sequence>
<reference evidence="2" key="1">
    <citation type="submission" date="2019-05" db="EMBL/GenBank/DDBJ databases">
        <authorList>
            <consortium name="Pathogen Informatics"/>
        </authorList>
    </citation>
    <scope>NUCLEOTIDE SEQUENCE [LARGE SCALE GENOMIC DNA]</scope>
    <source>
        <strain evidence="2">NCTC12965</strain>
    </source>
</reference>
<accession>A0A4U9VWJ8</accession>
<evidence type="ECO:0000313" key="2">
    <source>
        <dbReference type="EMBL" id="VTR50402.1"/>
    </source>
</evidence>
<evidence type="ECO:0000256" key="1">
    <source>
        <dbReference type="SAM" id="Phobius"/>
    </source>
</evidence>
<keyword evidence="1" id="KW-0812">Transmembrane</keyword>
<protein>
    <submittedName>
        <fullName evidence="2">Uncharacterized protein</fullName>
    </submittedName>
</protein>
<feature type="transmembrane region" description="Helical" evidence="1">
    <location>
        <begin position="31"/>
        <end position="51"/>
    </location>
</feature>
<proteinExistence type="predicted"/>